<dbReference type="RefSeq" id="WP_099341667.1">
    <property type="nucleotide sequence ID" value="NZ_CP032098.1"/>
</dbReference>
<proteinExistence type="inferred from homology"/>
<feature type="transmembrane region" description="Helical" evidence="10">
    <location>
        <begin position="12"/>
        <end position="31"/>
    </location>
</feature>
<dbReference type="InterPro" id="IPR004089">
    <property type="entry name" value="MCPsignal_dom"/>
</dbReference>
<dbReference type="Gene3D" id="6.10.340.10">
    <property type="match status" value="1"/>
</dbReference>
<keyword evidence="14" id="KW-1185">Reference proteome</keyword>
<feature type="transmembrane region" description="Helical" evidence="10">
    <location>
        <begin position="303"/>
        <end position="323"/>
    </location>
</feature>
<keyword evidence="5 10" id="KW-1133">Transmembrane helix</keyword>
<evidence type="ECO:0000256" key="1">
    <source>
        <dbReference type="ARBA" id="ARBA00004651"/>
    </source>
</evidence>
<evidence type="ECO:0000256" key="8">
    <source>
        <dbReference type="PROSITE-ProRule" id="PRU00284"/>
    </source>
</evidence>
<dbReference type="Proteomes" id="UP000221222">
    <property type="component" value="Unassembled WGS sequence"/>
</dbReference>
<accession>A0A2G1DKB0</accession>
<protein>
    <submittedName>
        <fullName evidence="12">Cache sensor-containing MCP-domain signal transduction protein</fullName>
    </submittedName>
    <submittedName>
        <fullName evidence="13">Chemotaxis protein</fullName>
    </submittedName>
</protein>
<feature type="domain" description="Methyl-accepting transducer" evidence="11">
    <location>
        <begin position="485"/>
        <end position="714"/>
    </location>
</feature>
<evidence type="ECO:0000256" key="3">
    <source>
        <dbReference type="ARBA" id="ARBA00022500"/>
    </source>
</evidence>
<evidence type="ECO:0000313" key="15">
    <source>
        <dbReference type="Proteomes" id="UP000262712"/>
    </source>
</evidence>
<name>A0A2G1DKB0_9BACT</name>
<gene>
    <name evidence="12" type="ORF">AMOL_0322</name>
    <name evidence="13" type="ORF">CPU12_03355</name>
</gene>
<dbReference type="AlphaFoldDB" id="A0A2G1DKB0"/>
<evidence type="ECO:0000256" key="6">
    <source>
        <dbReference type="ARBA" id="ARBA00023136"/>
    </source>
</evidence>
<evidence type="ECO:0000256" key="5">
    <source>
        <dbReference type="ARBA" id="ARBA00022989"/>
    </source>
</evidence>
<dbReference type="PROSITE" id="PS50111">
    <property type="entry name" value="CHEMOTAXIS_TRANSDUC_2"/>
    <property type="match status" value="1"/>
</dbReference>
<dbReference type="Proteomes" id="UP000262712">
    <property type="component" value="Chromosome"/>
</dbReference>
<evidence type="ECO:0000313" key="14">
    <source>
        <dbReference type="Proteomes" id="UP000221222"/>
    </source>
</evidence>
<dbReference type="KEGG" id="amol:AMOL_0322"/>
<dbReference type="Pfam" id="PF17200">
    <property type="entry name" value="sCache_2"/>
    <property type="match status" value="1"/>
</dbReference>
<reference evidence="12 15" key="2">
    <citation type="submission" date="2018-08" db="EMBL/GenBank/DDBJ databases">
        <title>Complete genome of the Arcobacter molluscorum type strain LMG 25693.</title>
        <authorList>
            <person name="Miller W.G."/>
            <person name="Yee E."/>
            <person name="Bono J.L."/>
        </authorList>
    </citation>
    <scope>NUCLEOTIDE SEQUENCE [LARGE SCALE GENOMIC DNA]</scope>
    <source>
        <strain evidence="12 15">CECT 7696</strain>
    </source>
</reference>
<evidence type="ECO:0000259" key="11">
    <source>
        <dbReference type="PROSITE" id="PS50111"/>
    </source>
</evidence>
<keyword evidence="9" id="KW-0175">Coiled coil</keyword>
<evidence type="ECO:0000256" key="7">
    <source>
        <dbReference type="ARBA" id="ARBA00029447"/>
    </source>
</evidence>
<evidence type="ECO:0000313" key="13">
    <source>
        <dbReference type="EMBL" id="PHO18909.1"/>
    </source>
</evidence>
<dbReference type="Gene3D" id="1.10.287.950">
    <property type="entry name" value="Methyl-accepting chemotaxis protein"/>
    <property type="match status" value="1"/>
</dbReference>
<comment type="similarity">
    <text evidence="7">Belongs to the methyl-accepting chemotaxis (MCP) protein family.</text>
</comment>
<dbReference type="GO" id="GO:0007165">
    <property type="term" value="P:signal transduction"/>
    <property type="evidence" value="ECO:0007669"/>
    <property type="project" value="UniProtKB-KW"/>
</dbReference>
<dbReference type="PANTHER" id="PTHR43531:SF11">
    <property type="entry name" value="METHYL-ACCEPTING CHEMOTAXIS PROTEIN 3"/>
    <property type="match status" value="1"/>
</dbReference>
<dbReference type="InterPro" id="IPR051310">
    <property type="entry name" value="MCP_chemotaxis"/>
</dbReference>
<dbReference type="GO" id="GO:0006935">
    <property type="term" value="P:chemotaxis"/>
    <property type="evidence" value="ECO:0007669"/>
    <property type="project" value="UniProtKB-KW"/>
</dbReference>
<dbReference type="SUPFAM" id="SSF58104">
    <property type="entry name" value="Methyl-accepting chemotaxis protein (MCP) signaling domain"/>
    <property type="match status" value="1"/>
</dbReference>
<keyword evidence="6 10" id="KW-0472">Membrane</keyword>
<keyword evidence="8" id="KW-0807">Transducer</keyword>
<dbReference type="InterPro" id="IPR033480">
    <property type="entry name" value="sCache_2"/>
</dbReference>
<dbReference type="GO" id="GO:0005886">
    <property type="term" value="C:plasma membrane"/>
    <property type="evidence" value="ECO:0007669"/>
    <property type="project" value="UniProtKB-SubCell"/>
</dbReference>
<feature type="coiled-coil region" evidence="9">
    <location>
        <begin position="615"/>
        <end position="674"/>
    </location>
</feature>
<evidence type="ECO:0000256" key="10">
    <source>
        <dbReference type="SAM" id="Phobius"/>
    </source>
</evidence>
<reference evidence="13 14" key="1">
    <citation type="submission" date="2017-09" db="EMBL/GenBank/DDBJ databases">
        <title>Arcobacter canalis sp. nov., a new species isolated from a water canal contaminated with urban sewage.</title>
        <authorList>
            <person name="Perez-Cataluna A."/>
            <person name="Salas-Masso N."/>
            <person name="Figueras M.J."/>
        </authorList>
    </citation>
    <scope>NUCLEOTIDE SEQUENCE [LARGE SCALE GENOMIC DNA]</scope>
    <source>
        <strain evidence="13 14">F98-3</strain>
    </source>
</reference>
<dbReference type="PANTHER" id="PTHR43531">
    <property type="entry name" value="PROTEIN ICFG"/>
    <property type="match status" value="1"/>
</dbReference>
<dbReference type="Gene3D" id="3.30.450.20">
    <property type="entry name" value="PAS domain"/>
    <property type="match status" value="1"/>
</dbReference>
<keyword evidence="4 10" id="KW-0812">Transmembrane</keyword>
<organism evidence="13 14">
    <name type="scientific">Malaciobacter molluscorum LMG 25693</name>
    <dbReference type="NCBI Taxonomy" id="870501"/>
    <lineage>
        <taxon>Bacteria</taxon>
        <taxon>Pseudomonadati</taxon>
        <taxon>Campylobacterota</taxon>
        <taxon>Epsilonproteobacteria</taxon>
        <taxon>Campylobacterales</taxon>
        <taxon>Arcobacteraceae</taxon>
        <taxon>Malaciobacter</taxon>
    </lineage>
</organism>
<sequence>MRNLSIKNKILSIVTISIVLTFLISIIIMALEFKKLAQYQKNDFSKLVNQTAKEELKAFGQLAETSIDSYLKMSTESAINEELSKDIKSLETLTNELYMKNNSIEKDRLVLLLNSTISKNKNVTIKSGKNVINSNDKNNNQIIKSFYFSKLDITIYIKAFIKDIQESYKKDAANVLSNLRFLGNGYFYGVEVKKDKSAWYVVDGSKFKRFGKRWDLTHKDKKGRPYRKQILDNLENNSEGITFVPYVFFNPKTKQLNEKLAIGKRIDQWNWVIITGIYLTDMNEKIESSYASAVNNIKDIIKYLTITIAILSIIILLIISYFVSRYIKKELNSFQTGLVTFFKFLNREATEVKLLTNDSKDEIGNMSKIINDNINKSKENLEKRNAFLLDVENIVKEIKKGYLVKRLDKKMDDESLEELRKNFNEMLDTLSKNIGNDTNIILDILDKLSKNDFRNKISDENGKIPFAINNVINLINNMLNENKNDGLQLDKSSNNLLKYVDSLNQSSSNAATSLEETSAAVEEITGNIRNNTNNIIKMSDFATSLKNSSTKGEKLASKTTTSMEEINEQTNSIADAITIIDQIAFQTNILSLNAAVEAATAGEAGKGFAIVAQEVRNLASRSAQAAKEIKELVDNATVKTNEGKKISIEMIEGYEELNSDLQKTIEIIKDIENASKEQLIGIEQINNAINTLDAQTQENATMATQTTEVAHKTSTIAHKILNSVNEKEFIGK</sequence>
<evidence type="ECO:0000256" key="9">
    <source>
        <dbReference type="SAM" id="Coils"/>
    </source>
</evidence>
<keyword evidence="2" id="KW-1003">Cell membrane</keyword>
<dbReference type="EMBL" id="NXFY01000003">
    <property type="protein sequence ID" value="PHO18909.1"/>
    <property type="molecule type" value="Genomic_DNA"/>
</dbReference>
<evidence type="ECO:0000256" key="4">
    <source>
        <dbReference type="ARBA" id="ARBA00022692"/>
    </source>
</evidence>
<dbReference type="EMBL" id="CP032098">
    <property type="protein sequence ID" value="AXX91338.1"/>
    <property type="molecule type" value="Genomic_DNA"/>
</dbReference>
<keyword evidence="3" id="KW-0145">Chemotaxis</keyword>
<evidence type="ECO:0000256" key="2">
    <source>
        <dbReference type="ARBA" id="ARBA00022475"/>
    </source>
</evidence>
<comment type="subcellular location">
    <subcellularLocation>
        <location evidence="1">Cell membrane</location>
        <topology evidence="1">Multi-pass membrane protein</topology>
    </subcellularLocation>
</comment>
<evidence type="ECO:0000313" key="12">
    <source>
        <dbReference type="EMBL" id="AXX91338.1"/>
    </source>
</evidence>
<dbReference type="SMART" id="SM00283">
    <property type="entry name" value="MA"/>
    <property type="match status" value="1"/>
</dbReference>
<dbReference type="Pfam" id="PF00015">
    <property type="entry name" value="MCPsignal"/>
    <property type="match status" value="1"/>
</dbReference>